<dbReference type="STRING" id="224129.A0A1W4WKT9"/>
<dbReference type="GeneID" id="108733824"/>
<keyword evidence="1" id="KW-1185">Reference proteome</keyword>
<evidence type="ECO:0000313" key="1">
    <source>
        <dbReference type="Proteomes" id="UP000192223"/>
    </source>
</evidence>
<gene>
    <name evidence="2" type="primary">LOC108733824</name>
</gene>
<dbReference type="AlphaFoldDB" id="A0A1W4WKT9"/>
<protein>
    <submittedName>
        <fullName evidence="2">Uncharacterized protein LOC108733824</fullName>
    </submittedName>
</protein>
<dbReference type="InterPro" id="IPR032675">
    <property type="entry name" value="LRR_dom_sf"/>
</dbReference>
<organism evidence="1 2">
    <name type="scientific">Agrilus planipennis</name>
    <name type="common">Emerald ash borer</name>
    <name type="synonym">Agrilus marcopoli</name>
    <dbReference type="NCBI Taxonomy" id="224129"/>
    <lineage>
        <taxon>Eukaryota</taxon>
        <taxon>Metazoa</taxon>
        <taxon>Ecdysozoa</taxon>
        <taxon>Arthropoda</taxon>
        <taxon>Hexapoda</taxon>
        <taxon>Insecta</taxon>
        <taxon>Pterygota</taxon>
        <taxon>Neoptera</taxon>
        <taxon>Endopterygota</taxon>
        <taxon>Coleoptera</taxon>
        <taxon>Polyphaga</taxon>
        <taxon>Elateriformia</taxon>
        <taxon>Buprestoidea</taxon>
        <taxon>Buprestidae</taxon>
        <taxon>Agrilinae</taxon>
        <taxon>Agrilus</taxon>
    </lineage>
</organism>
<dbReference type="FunCoup" id="A0A1W4WKT9">
    <property type="interactions" value="2"/>
</dbReference>
<reference evidence="2" key="1">
    <citation type="submission" date="2025-08" db="UniProtKB">
        <authorList>
            <consortium name="RefSeq"/>
        </authorList>
    </citation>
    <scope>IDENTIFICATION</scope>
    <source>
        <tissue evidence="2">Entire body</tissue>
    </source>
</reference>
<dbReference type="InParanoid" id="A0A1W4WKT9"/>
<evidence type="ECO:0000313" key="2">
    <source>
        <dbReference type="RefSeq" id="XP_018320650.1"/>
    </source>
</evidence>
<name>A0A1W4WKT9_AGRPL</name>
<accession>A0A1W4WKT9</accession>
<proteinExistence type="predicted"/>
<dbReference type="SUPFAM" id="SSF52058">
    <property type="entry name" value="L domain-like"/>
    <property type="match status" value="1"/>
</dbReference>
<dbReference type="Proteomes" id="UP000192223">
    <property type="component" value="Unplaced"/>
</dbReference>
<dbReference type="KEGG" id="apln:108733824"/>
<dbReference type="RefSeq" id="XP_018320650.1">
    <property type="nucleotide sequence ID" value="XM_018465148.1"/>
</dbReference>
<dbReference type="OrthoDB" id="16120at2759"/>
<sequence length="475" mass="54016">MSPRCQVLPLQKLCCNTVATQLTQAVCDDEELDYETLQSYIRDSTYEVLQDLLNLVLASCCMDASIRFNCLQLLLREDVKRLETDVFPHNYYENILKTILEKGTGLTYLNLKGIWARENLSLLCDIVKGLKKLKTFVVPHIADDQLLNAIGTYGNLTCLDVSGECSFTSSNLVKFKSQSLKILSIGNFGKKDVCQDEQDSIETISKLVQNLPNLIALQTFSFTGNALSRVYEKNSNFRTKLEYIHDTLTTEDTCEAIVKTCPNLKSVYLDTPLKNTLKVLSTLKSLHTLKLSKPLYEELMGYLEKSGYQIQVLKLISVKENVVDLGEICKNAPNLQTLECFKMSLTSTKIDYYFMHLESVDLSYCNTSNFILRFLLMNSPKLRRLVIGDGIKFNDDDMFRLCSECELLELEEVWFASAKCLTLTSVELLMTHCPKLKVLGQITEWDINPNDVNFLKAVIASTNTQLILLSRERIY</sequence>
<dbReference type="Gene3D" id="3.80.10.10">
    <property type="entry name" value="Ribonuclease Inhibitor"/>
    <property type="match status" value="1"/>
</dbReference>